<keyword evidence="10" id="KW-1185">Reference proteome</keyword>
<keyword evidence="2" id="KW-0479">Metal-binding</keyword>
<dbReference type="FunFam" id="3.30.160.60:FF:000145">
    <property type="entry name" value="Zinc finger protein 574"/>
    <property type="match status" value="1"/>
</dbReference>
<dbReference type="AlphaFoldDB" id="A0AA38HZ77"/>
<evidence type="ECO:0000313" key="9">
    <source>
        <dbReference type="EMBL" id="KAJ3646278.1"/>
    </source>
</evidence>
<feature type="domain" description="C2H2-type" evidence="8">
    <location>
        <begin position="395"/>
        <end position="422"/>
    </location>
</feature>
<proteinExistence type="predicted"/>
<comment type="caution">
    <text evidence="9">The sequence shown here is derived from an EMBL/GenBank/DDBJ whole genome shotgun (WGS) entry which is preliminary data.</text>
</comment>
<dbReference type="GO" id="GO:0008270">
    <property type="term" value="F:zinc ion binding"/>
    <property type="evidence" value="ECO:0007669"/>
    <property type="project" value="UniProtKB-KW"/>
</dbReference>
<dbReference type="Gene3D" id="3.30.160.60">
    <property type="entry name" value="Classic Zinc Finger"/>
    <property type="match status" value="4"/>
</dbReference>
<dbReference type="InterPro" id="IPR013087">
    <property type="entry name" value="Znf_C2H2_type"/>
</dbReference>
<dbReference type="PANTHER" id="PTHR24379:SF121">
    <property type="entry name" value="C2H2-TYPE DOMAIN-CONTAINING PROTEIN"/>
    <property type="match status" value="1"/>
</dbReference>
<feature type="domain" description="C2H2-type" evidence="8">
    <location>
        <begin position="547"/>
        <end position="575"/>
    </location>
</feature>
<dbReference type="SMART" id="SM00868">
    <property type="entry name" value="zf-AD"/>
    <property type="match status" value="1"/>
</dbReference>
<dbReference type="PANTHER" id="PTHR24379">
    <property type="entry name" value="KRAB AND ZINC FINGER DOMAIN-CONTAINING"/>
    <property type="match status" value="1"/>
</dbReference>
<feature type="domain" description="C2H2-type" evidence="8">
    <location>
        <begin position="490"/>
        <end position="517"/>
    </location>
</feature>
<reference evidence="9" key="1">
    <citation type="journal article" date="2023" name="G3 (Bethesda)">
        <title>Whole genome assemblies of Zophobas morio and Tenebrio molitor.</title>
        <authorList>
            <person name="Kaur S."/>
            <person name="Stinson S.A."/>
            <person name="diCenzo G.C."/>
        </authorList>
    </citation>
    <scope>NUCLEOTIDE SEQUENCE</scope>
    <source>
        <strain evidence="9">QUZm001</strain>
    </source>
</reference>
<dbReference type="SUPFAM" id="SSF57667">
    <property type="entry name" value="beta-beta-alpha zinc fingers"/>
    <property type="match status" value="3"/>
</dbReference>
<keyword evidence="6" id="KW-0539">Nucleus</keyword>
<evidence type="ECO:0000259" key="8">
    <source>
        <dbReference type="PROSITE" id="PS50157"/>
    </source>
</evidence>
<evidence type="ECO:0000256" key="4">
    <source>
        <dbReference type="ARBA" id="ARBA00022771"/>
    </source>
</evidence>
<keyword evidence="5" id="KW-0862">Zinc</keyword>
<dbReference type="EMBL" id="JALNTZ010000007">
    <property type="protein sequence ID" value="KAJ3646278.1"/>
    <property type="molecule type" value="Genomic_DNA"/>
</dbReference>
<dbReference type="PROSITE" id="PS50157">
    <property type="entry name" value="ZINC_FINGER_C2H2_2"/>
    <property type="match status" value="6"/>
</dbReference>
<dbReference type="PROSITE" id="PS00028">
    <property type="entry name" value="ZINC_FINGER_C2H2_1"/>
    <property type="match status" value="6"/>
</dbReference>
<gene>
    <name evidence="9" type="ORF">Zmor_023871</name>
</gene>
<feature type="domain" description="C2H2-type" evidence="8">
    <location>
        <begin position="519"/>
        <end position="546"/>
    </location>
</feature>
<evidence type="ECO:0000256" key="5">
    <source>
        <dbReference type="ARBA" id="ARBA00022833"/>
    </source>
</evidence>
<evidence type="ECO:0000256" key="2">
    <source>
        <dbReference type="ARBA" id="ARBA00022723"/>
    </source>
</evidence>
<protein>
    <recommendedName>
        <fullName evidence="8">C2H2-type domain-containing protein</fullName>
    </recommendedName>
</protein>
<feature type="domain" description="C2H2-type" evidence="8">
    <location>
        <begin position="437"/>
        <end position="460"/>
    </location>
</feature>
<dbReference type="InterPro" id="IPR012934">
    <property type="entry name" value="Znf_AD"/>
</dbReference>
<sequence>MNSHPVRAVPSLALPSPTEIRSLDITHRRRIHDAAFTGSAKSGISITEISEDKSDLQMAEEAEILNNLHLFDARFLDLPETKTPIISYPFDISTAVEHCDTIISQPMRMPVYINKKQNSDEPIRDDSHVVESPSEIQIQNLPIYQSNQEEIVGDDFEPFASNVQGIEKPNVQKNKRNCKNVRTINGEKESSTTPLIFTKPYFRSVKSYLKDCNRMTEVCRICFCSLDDKEVIKLYEDTSDQDSMQIKSMLKFVLPDLDLEMYPNTVICTKCVELVLHSYQLKEKWLLTEEKLQKIIEKKKGVISSVADLVIIGKLLTDKKVQNFEDIPRSEQEGTQKNLTESIVENLLQPSEKGTPVSVFYGQLNLNEEHRNNMPVHQKNKKRSSEKQTYGTGPFMCEQCGHMVTNVKSLKRHLIKHNIPKEKRIRRKEDKSKQREFMCEVCGQLFFNPSHLRRHASKHAEYACSFCNKVFNHQFRLREHIKCTHIRNCYQCHLCGKQVSYARSLQMHMMVHYPKPKHRACHICGKKFRYPCNLNNHLRTHTREKLLHCEYCGRSLKHEFSLRKHIQIYHMNQGKNVCEVCNKPYWKKCDLEKHKIRCHGGSICNRRESNKQGNGEVISAEEIYADHDYYSVVYED</sequence>
<comment type="subcellular location">
    <subcellularLocation>
        <location evidence="1">Nucleus</location>
    </subcellularLocation>
</comment>
<dbReference type="SUPFAM" id="SSF57716">
    <property type="entry name" value="Glucocorticoid receptor-like (DNA-binding domain)"/>
    <property type="match status" value="1"/>
</dbReference>
<keyword evidence="4 7" id="KW-0863">Zinc-finger</keyword>
<organism evidence="9 10">
    <name type="scientific">Zophobas morio</name>
    <dbReference type="NCBI Taxonomy" id="2755281"/>
    <lineage>
        <taxon>Eukaryota</taxon>
        <taxon>Metazoa</taxon>
        <taxon>Ecdysozoa</taxon>
        <taxon>Arthropoda</taxon>
        <taxon>Hexapoda</taxon>
        <taxon>Insecta</taxon>
        <taxon>Pterygota</taxon>
        <taxon>Neoptera</taxon>
        <taxon>Endopterygota</taxon>
        <taxon>Coleoptera</taxon>
        <taxon>Polyphaga</taxon>
        <taxon>Cucujiformia</taxon>
        <taxon>Tenebrionidae</taxon>
        <taxon>Zophobas</taxon>
    </lineage>
</organism>
<keyword evidence="3" id="KW-0677">Repeat</keyword>
<evidence type="ECO:0000313" key="10">
    <source>
        <dbReference type="Proteomes" id="UP001168821"/>
    </source>
</evidence>
<evidence type="ECO:0000256" key="1">
    <source>
        <dbReference type="ARBA" id="ARBA00004123"/>
    </source>
</evidence>
<dbReference type="GO" id="GO:0005634">
    <property type="term" value="C:nucleus"/>
    <property type="evidence" value="ECO:0007669"/>
    <property type="project" value="UniProtKB-SubCell"/>
</dbReference>
<evidence type="ECO:0000256" key="3">
    <source>
        <dbReference type="ARBA" id="ARBA00022737"/>
    </source>
</evidence>
<dbReference type="Proteomes" id="UP001168821">
    <property type="component" value="Unassembled WGS sequence"/>
</dbReference>
<accession>A0AA38HZ77</accession>
<dbReference type="InterPro" id="IPR036236">
    <property type="entry name" value="Znf_C2H2_sf"/>
</dbReference>
<feature type="domain" description="C2H2-type" evidence="8">
    <location>
        <begin position="462"/>
        <end position="485"/>
    </location>
</feature>
<evidence type="ECO:0000256" key="7">
    <source>
        <dbReference type="PROSITE-ProRule" id="PRU00042"/>
    </source>
</evidence>
<evidence type="ECO:0000256" key="6">
    <source>
        <dbReference type="ARBA" id="ARBA00023242"/>
    </source>
</evidence>
<dbReference type="Pfam" id="PF00096">
    <property type="entry name" value="zf-C2H2"/>
    <property type="match status" value="4"/>
</dbReference>
<dbReference type="SMART" id="SM00355">
    <property type="entry name" value="ZnF_C2H2"/>
    <property type="match status" value="7"/>
</dbReference>
<name>A0AA38HZ77_9CUCU</name>